<dbReference type="Pfam" id="PF24163">
    <property type="entry name" value="HCP"/>
    <property type="match status" value="1"/>
</dbReference>
<protein>
    <submittedName>
        <fullName evidence="1">Uncharacterized protein</fullName>
    </submittedName>
</protein>
<dbReference type="AlphaFoldDB" id="A0A381WJ11"/>
<accession>A0A381WJ11</accession>
<gene>
    <name evidence="1" type="ORF">METZ01_LOCUS105348</name>
</gene>
<evidence type="ECO:0000313" key="1">
    <source>
        <dbReference type="EMBL" id="SVA52494.1"/>
    </source>
</evidence>
<organism evidence="1">
    <name type="scientific">marine metagenome</name>
    <dbReference type="NCBI Taxonomy" id="408172"/>
    <lineage>
        <taxon>unclassified sequences</taxon>
        <taxon>metagenomes</taxon>
        <taxon>ecological metagenomes</taxon>
    </lineage>
</organism>
<proteinExistence type="predicted"/>
<reference evidence="1" key="1">
    <citation type="submission" date="2018-05" db="EMBL/GenBank/DDBJ databases">
        <authorList>
            <person name="Lanie J.A."/>
            <person name="Ng W.-L."/>
            <person name="Kazmierczak K.M."/>
            <person name="Andrzejewski T.M."/>
            <person name="Davidsen T.M."/>
            <person name="Wayne K.J."/>
            <person name="Tettelin H."/>
            <person name="Glass J.I."/>
            <person name="Rusch D."/>
            <person name="Podicherti R."/>
            <person name="Tsui H.-C.T."/>
            <person name="Winkler M.E."/>
        </authorList>
    </citation>
    <scope>NUCLEOTIDE SEQUENCE</scope>
</reference>
<sequence length="199" mass="22575">MANLCTTSDYKAYKKIEHFKDDSQIDVLVNSISELVKTYCGSTLIDYYGSDKTETFDIFDAGTAEVFLTESPLVSVSSVQERDSITDSYTTLTANTDYYVDTEHDRIFRIDGDISSKAWSRGFASVQIVYRAGYSTTPQDLRLAIYDLITYYLKEEYKGRKSLAGASIQNETATSIRDDIGFPDHIKRVLDMYRVVDVM</sequence>
<dbReference type="InterPro" id="IPR056472">
    <property type="entry name" value="HCP"/>
</dbReference>
<dbReference type="EMBL" id="UINC01011963">
    <property type="protein sequence ID" value="SVA52494.1"/>
    <property type="molecule type" value="Genomic_DNA"/>
</dbReference>
<name>A0A381WJ11_9ZZZZ</name>